<dbReference type="GO" id="GO:0005524">
    <property type="term" value="F:ATP binding"/>
    <property type="evidence" value="ECO:0007669"/>
    <property type="project" value="UniProtKB-KW"/>
</dbReference>
<evidence type="ECO:0000313" key="7">
    <source>
        <dbReference type="EMBL" id="QCT20631.1"/>
    </source>
</evidence>
<dbReference type="InterPro" id="IPR027417">
    <property type="entry name" value="P-loop_NTPase"/>
</dbReference>
<dbReference type="InterPro" id="IPR003593">
    <property type="entry name" value="AAA+_ATPase"/>
</dbReference>
<protein>
    <submittedName>
        <fullName evidence="7">ATP-binding cassette domain-containing protein</fullName>
    </submittedName>
</protein>
<evidence type="ECO:0000313" key="8">
    <source>
        <dbReference type="Proteomes" id="UP000302163"/>
    </source>
</evidence>
<dbReference type="PROSITE" id="PS50893">
    <property type="entry name" value="ABC_TRANSPORTER_2"/>
    <property type="match status" value="1"/>
</dbReference>
<organism evidence="7 8">
    <name type="scientific">Jejubacter calystegiae</name>
    <dbReference type="NCBI Taxonomy" id="2579935"/>
    <lineage>
        <taxon>Bacteria</taxon>
        <taxon>Pseudomonadati</taxon>
        <taxon>Pseudomonadota</taxon>
        <taxon>Gammaproteobacteria</taxon>
        <taxon>Enterobacterales</taxon>
        <taxon>Enterobacteriaceae</taxon>
        <taxon>Jejubacter</taxon>
    </lineage>
</organism>
<dbReference type="KEGG" id="izh:FEM41_13765"/>
<dbReference type="RefSeq" id="WP_138096505.1">
    <property type="nucleotide sequence ID" value="NZ_CP040428.1"/>
</dbReference>
<keyword evidence="2" id="KW-0813">Transport</keyword>
<proteinExistence type="inferred from homology"/>
<dbReference type="OrthoDB" id="9776369at2"/>
<evidence type="ECO:0000256" key="2">
    <source>
        <dbReference type="ARBA" id="ARBA00022448"/>
    </source>
</evidence>
<dbReference type="GO" id="GO:0015807">
    <property type="term" value="P:L-amino acid transport"/>
    <property type="evidence" value="ECO:0007669"/>
    <property type="project" value="TreeGrafter"/>
</dbReference>
<accession>A0A4P8YIU9</accession>
<dbReference type="EMBL" id="CP040428">
    <property type="protein sequence ID" value="QCT20631.1"/>
    <property type="molecule type" value="Genomic_DNA"/>
</dbReference>
<dbReference type="GO" id="GO:0016887">
    <property type="term" value="F:ATP hydrolysis activity"/>
    <property type="evidence" value="ECO:0007669"/>
    <property type="project" value="InterPro"/>
</dbReference>
<dbReference type="SUPFAM" id="SSF52540">
    <property type="entry name" value="P-loop containing nucleoside triphosphate hydrolases"/>
    <property type="match status" value="1"/>
</dbReference>
<reference evidence="7 8" key="1">
    <citation type="submission" date="2019-05" db="EMBL/GenBank/DDBJ databases">
        <title>Complete genome sequence of Izhakiella calystegiae KSNA2, an endophyte isolated from beach morning glory (Calystegia soldanella).</title>
        <authorList>
            <person name="Jiang L."/>
            <person name="Jeong J.C."/>
            <person name="Kim C.Y."/>
            <person name="Kim D.H."/>
            <person name="Kim S.W."/>
            <person name="Lee j."/>
        </authorList>
    </citation>
    <scope>NUCLEOTIDE SEQUENCE [LARGE SCALE GENOMIC DNA]</scope>
    <source>
        <strain evidence="7 8">KSNA2</strain>
    </source>
</reference>
<dbReference type="InterPro" id="IPR052156">
    <property type="entry name" value="BCAA_Transport_ATP-bd_LivF"/>
</dbReference>
<evidence type="ECO:0000256" key="3">
    <source>
        <dbReference type="ARBA" id="ARBA00022741"/>
    </source>
</evidence>
<dbReference type="Pfam" id="PF00005">
    <property type="entry name" value="ABC_tran"/>
    <property type="match status" value="1"/>
</dbReference>
<keyword evidence="8" id="KW-1185">Reference proteome</keyword>
<dbReference type="PANTHER" id="PTHR43820:SF5">
    <property type="entry name" value="HIGH-AFFINITY BRANCHED-CHAIN AMINO ACID TRANSPORT ATP-BINDING PROTEIN"/>
    <property type="match status" value="1"/>
</dbReference>
<keyword evidence="5" id="KW-0029">Amino-acid transport</keyword>
<evidence type="ECO:0000256" key="4">
    <source>
        <dbReference type="ARBA" id="ARBA00022840"/>
    </source>
</evidence>
<dbReference type="Proteomes" id="UP000302163">
    <property type="component" value="Chromosome"/>
</dbReference>
<evidence type="ECO:0000259" key="6">
    <source>
        <dbReference type="PROSITE" id="PS50893"/>
    </source>
</evidence>
<keyword evidence="4 7" id="KW-0067">ATP-binding</keyword>
<dbReference type="AlphaFoldDB" id="A0A4P8YIU9"/>
<gene>
    <name evidence="7" type="ORF">FEM41_13765</name>
</gene>
<sequence length="235" mass="25786">MLSVRAVNQFYGERHVLWNVDLELAPGECTCLLGEPGAGKTTLANCITGHLPVQSGTLLWHAPGGPPEDLRNMSVARRAALGIGYLPQGRRLFTQLSVEENLHIAHRAVNTAPRAIPPLIDTLFPALYAIRHLRASALPGVLQQQLSLALALVTAPRLLILDEPLSAHPQTPLEEMALLVKRLVQEFGMTILMAECSLSFIRKVADRFCLLHRGRNLAQGRPGQLDERLLGWMAP</sequence>
<keyword evidence="3" id="KW-0547">Nucleotide-binding</keyword>
<dbReference type="PANTHER" id="PTHR43820">
    <property type="entry name" value="HIGH-AFFINITY BRANCHED-CHAIN AMINO ACID TRANSPORT ATP-BINDING PROTEIN LIVF"/>
    <property type="match status" value="1"/>
</dbReference>
<dbReference type="Gene3D" id="3.40.50.300">
    <property type="entry name" value="P-loop containing nucleotide triphosphate hydrolases"/>
    <property type="match status" value="1"/>
</dbReference>
<evidence type="ECO:0000256" key="5">
    <source>
        <dbReference type="ARBA" id="ARBA00022970"/>
    </source>
</evidence>
<dbReference type="SMART" id="SM00382">
    <property type="entry name" value="AAA"/>
    <property type="match status" value="1"/>
</dbReference>
<dbReference type="InterPro" id="IPR003439">
    <property type="entry name" value="ABC_transporter-like_ATP-bd"/>
</dbReference>
<comment type="similarity">
    <text evidence="1">Belongs to the ABC transporter superfamily.</text>
</comment>
<dbReference type="GO" id="GO:0015658">
    <property type="term" value="F:branched-chain amino acid transmembrane transporter activity"/>
    <property type="evidence" value="ECO:0007669"/>
    <property type="project" value="TreeGrafter"/>
</dbReference>
<evidence type="ECO:0000256" key="1">
    <source>
        <dbReference type="ARBA" id="ARBA00005417"/>
    </source>
</evidence>
<feature type="domain" description="ABC transporter" evidence="6">
    <location>
        <begin position="2"/>
        <end position="233"/>
    </location>
</feature>
<name>A0A4P8YIU9_9ENTR</name>